<protein>
    <submittedName>
        <fullName evidence="4">D-3-phosphoglycerate dehydrogenase</fullName>
        <ecNumber evidence="4">1.1.1.95</ecNumber>
    </submittedName>
</protein>
<dbReference type="Gene3D" id="3.40.50.720">
    <property type="entry name" value="NAD(P)-binding Rossmann-like Domain"/>
    <property type="match status" value="2"/>
</dbReference>
<keyword evidence="5" id="KW-1185">Reference proteome</keyword>
<accession>A0A0C4YAS0</accession>
<keyword evidence="1 4" id="KW-0560">Oxidoreductase</keyword>
<dbReference type="GO" id="GO:0004617">
    <property type="term" value="F:phosphoglycerate dehydrogenase activity"/>
    <property type="evidence" value="ECO:0007669"/>
    <property type="project" value="UniProtKB-EC"/>
</dbReference>
<dbReference type="Pfam" id="PF02826">
    <property type="entry name" value="2-Hacid_dh_C"/>
    <property type="match status" value="1"/>
</dbReference>
<dbReference type="InterPro" id="IPR006140">
    <property type="entry name" value="D-isomer_DH_NAD-bd"/>
</dbReference>
<dbReference type="OrthoDB" id="9787219at2"/>
<gene>
    <name evidence="4" type="ORF">RR42_m0191</name>
</gene>
<dbReference type="SUPFAM" id="SSF51735">
    <property type="entry name" value="NAD(P)-binding Rossmann-fold domains"/>
    <property type="match status" value="1"/>
</dbReference>
<dbReference type="CDD" id="cd12164">
    <property type="entry name" value="GDH_like_2"/>
    <property type="match status" value="1"/>
</dbReference>
<feature type="domain" description="D-isomer specific 2-hydroxyacid dehydrogenase NAD-binding" evidence="3">
    <location>
        <begin position="107"/>
        <end position="278"/>
    </location>
</feature>
<dbReference type="EC" id="1.1.1.95" evidence="4"/>
<evidence type="ECO:0000256" key="2">
    <source>
        <dbReference type="ARBA" id="ARBA00023027"/>
    </source>
</evidence>
<organism evidence="4 5">
    <name type="scientific">Cupriavidus basilensis</name>
    <dbReference type="NCBI Taxonomy" id="68895"/>
    <lineage>
        <taxon>Bacteria</taxon>
        <taxon>Pseudomonadati</taxon>
        <taxon>Pseudomonadota</taxon>
        <taxon>Betaproteobacteria</taxon>
        <taxon>Burkholderiales</taxon>
        <taxon>Burkholderiaceae</taxon>
        <taxon>Cupriavidus</taxon>
    </lineage>
</organism>
<dbReference type="RefSeq" id="WP_043342975.1">
    <property type="nucleotide sequence ID" value="NZ_CP010536.1"/>
</dbReference>
<evidence type="ECO:0000313" key="4">
    <source>
        <dbReference type="EMBL" id="AJG17606.1"/>
    </source>
</evidence>
<dbReference type="Proteomes" id="UP000031843">
    <property type="component" value="Chromosome main"/>
</dbReference>
<dbReference type="InterPro" id="IPR036291">
    <property type="entry name" value="NAD(P)-bd_dom_sf"/>
</dbReference>
<proteinExistence type="predicted"/>
<dbReference type="PROSITE" id="PS00671">
    <property type="entry name" value="D_2_HYDROXYACID_DH_3"/>
    <property type="match status" value="1"/>
</dbReference>
<dbReference type="PANTHER" id="PTHR43333:SF1">
    <property type="entry name" value="D-ISOMER SPECIFIC 2-HYDROXYACID DEHYDROGENASE NAD-BINDING DOMAIN-CONTAINING PROTEIN"/>
    <property type="match status" value="1"/>
</dbReference>
<dbReference type="STRING" id="68895.RR42_m0191"/>
<dbReference type="AlphaFoldDB" id="A0A0C4YAS0"/>
<reference evidence="4 5" key="1">
    <citation type="journal article" date="2015" name="Genome Announc.">
        <title>Complete Genome Sequence of Cupriavidus basilensis 4G11, Isolated from the Oak Ridge Field Research Center Site.</title>
        <authorList>
            <person name="Ray J."/>
            <person name="Waters R.J."/>
            <person name="Skerker J.M."/>
            <person name="Kuehl J.V."/>
            <person name="Price M.N."/>
            <person name="Huang J."/>
            <person name="Chakraborty R."/>
            <person name="Arkin A.P."/>
            <person name="Deutschbauer A."/>
        </authorList>
    </citation>
    <scope>NUCLEOTIDE SEQUENCE [LARGE SCALE GENOMIC DNA]</scope>
    <source>
        <strain evidence="4">4G11</strain>
    </source>
</reference>
<sequence>MKLQLYVPDGRYQPWIDGFAEALPEAQCLTWEDSRNEQVDYAVVWRPPLEMLRGRTDLKAVFNLGAGVDGILSLRDTDPDALPAGVPIVRLDDAGMAAQMIDYVTHAVLRYFRRLDEYALAQQAGTWRFLKPHRRADFTVGVMGVGTLGAQIAQALAGFGFPVRGWSRTARDIEGVQGFAGEAGQAPFLDGLRVLVNVLPLTPETENILDAGLLGKLAKGAYLVNVARGPHLVEQDLLAAVQSGQVAGATLDVFRTEPLPAGHPFWAEPRITITPHIAALTLREDSVAQIAAKIRALGAGQPIAGVVDLQRGY</sequence>
<name>A0A0C4YAS0_9BURK</name>
<dbReference type="EMBL" id="CP010536">
    <property type="protein sequence ID" value="AJG17606.1"/>
    <property type="molecule type" value="Genomic_DNA"/>
</dbReference>
<evidence type="ECO:0000313" key="5">
    <source>
        <dbReference type="Proteomes" id="UP000031843"/>
    </source>
</evidence>
<dbReference type="InterPro" id="IPR029753">
    <property type="entry name" value="D-isomer_DH_CS"/>
</dbReference>
<evidence type="ECO:0000256" key="1">
    <source>
        <dbReference type="ARBA" id="ARBA00023002"/>
    </source>
</evidence>
<evidence type="ECO:0000259" key="3">
    <source>
        <dbReference type="Pfam" id="PF02826"/>
    </source>
</evidence>
<dbReference type="PANTHER" id="PTHR43333">
    <property type="entry name" value="2-HACID_DH_C DOMAIN-CONTAINING PROTEIN"/>
    <property type="match status" value="1"/>
</dbReference>
<dbReference type="KEGG" id="cbw:RR42_m0191"/>
<keyword evidence="2" id="KW-0520">NAD</keyword>
<dbReference type="GO" id="GO:0051287">
    <property type="term" value="F:NAD binding"/>
    <property type="evidence" value="ECO:0007669"/>
    <property type="project" value="InterPro"/>
</dbReference>